<comment type="caution">
    <text evidence="10">The sequence shown here is derived from an EMBL/GenBank/DDBJ whole genome shotgun (WGS) entry which is preliminary data.</text>
</comment>
<dbReference type="SMART" id="SM00320">
    <property type="entry name" value="WD40"/>
    <property type="match status" value="3"/>
</dbReference>
<keyword evidence="3" id="KW-0853">WD repeat</keyword>
<dbReference type="OrthoDB" id="273340at2759"/>
<dbReference type="Proteomes" id="UP001153069">
    <property type="component" value="Unassembled WGS sequence"/>
</dbReference>
<evidence type="ECO:0000259" key="8">
    <source>
        <dbReference type="Pfam" id="PF23097"/>
    </source>
</evidence>
<feature type="region of interest" description="Disordered" evidence="6">
    <location>
        <begin position="485"/>
        <end position="506"/>
    </location>
</feature>
<dbReference type="GO" id="GO:0000462">
    <property type="term" value="P:maturation of SSU-rRNA from tricistronic rRNA transcript (SSU-rRNA, 5.8S rRNA, LSU-rRNA)"/>
    <property type="evidence" value="ECO:0007669"/>
    <property type="project" value="TreeGrafter"/>
</dbReference>
<dbReference type="PANTHER" id="PTHR14927:SF0">
    <property type="entry name" value="NUCLEOLAR PROTEIN 10"/>
    <property type="match status" value="1"/>
</dbReference>
<dbReference type="InterPro" id="IPR056551">
    <property type="entry name" value="Beta-prop_NOL10_N"/>
</dbReference>
<evidence type="ECO:0000256" key="6">
    <source>
        <dbReference type="SAM" id="MobiDB-lite"/>
    </source>
</evidence>
<keyword evidence="11" id="KW-1185">Reference proteome</keyword>
<organism evidence="10 11">
    <name type="scientific">Seminavis robusta</name>
    <dbReference type="NCBI Taxonomy" id="568900"/>
    <lineage>
        <taxon>Eukaryota</taxon>
        <taxon>Sar</taxon>
        <taxon>Stramenopiles</taxon>
        <taxon>Ochrophyta</taxon>
        <taxon>Bacillariophyta</taxon>
        <taxon>Bacillariophyceae</taxon>
        <taxon>Bacillariophycidae</taxon>
        <taxon>Naviculales</taxon>
        <taxon>Naviculaceae</taxon>
        <taxon>Seminavis</taxon>
    </lineage>
</organism>
<dbReference type="Pfam" id="PF23098">
    <property type="entry name" value="Beta-prop_NOL10_N"/>
    <property type="match status" value="1"/>
</dbReference>
<dbReference type="InterPro" id="IPR001680">
    <property type="entry name" value="WD40_rpt"/>
</dbReference>
<keyword evidence="5" id="KW-0539">Nucleus</keyword>
<dbReference type="Pfam" id="PF23097">
    <property type="entry name" value="NOL10_2nd"/>
    <property type="match status" value="1"/>
</dbReference>
<feature type="region of interest" description="Disordered" evidence="6">
    <location>
        <begin position="558"/>
        <end position="601"/>
    </location>
</feature>
<evidence type="ECO:0000256" key="2">
    <source>
        <dbReference type="ARBA" id="ARBA00005264"/>
    </source>
</evidence>
<feature type="region of interest" description="Disordered" evidence="6">
    <location>
        <begin position="667"/>
        <end position="698"/>
    </location>
</feature>
<feature type="domain" description="Nucleolar protein 10-like N-terminal" evidence="9">
    <location>
        <begin position="6"/>
        <end position="407"/>
    </location>
</feature>
<evidence type="ECO:0000313" key="11">
    <source>
        <dbReference type="Proteomes" id="UP001153069"/>
    </source>
</evidence>
<feature type="domain" description="Nucleolar protein 10-like second" evidence="8">
    <location>
        <begin position="422"/>
        <end position="470"/>
    </location>
</feature>
<dbReference type="InterPro" id="IPR036322">
    <property type="entry name" value="WD40_repeat_dom_sf"/>
</dbReference>
<accession>A0A9N8E9B4</accession>
<proteinExistence type="inferred from homology"/>
<evidence type="ECO:0000259" key="9">
    <source>
        <dbReference type="Pfam" id="PF23098"/>
    </source>
</evidence>
<feature type="compositionally biased region" description="Basic residues" evidence="6">
    <location>
        <begin position="689"/>
        <end position="698"/>
    </location>
</feature>
<dbReference type="EMBL" id="CAICTM010000766">
    <property type="protein sequence ID" value="CAB9516204.1"/>
    <property type="molecule type" value="Genomic_DNA"/>
</dbReference>
<evidence type="ECO:0000313" key="10">
    <source>
        <dbReference type="EMBL" id="CAB9516204.1"/>
    </source>
</evidence>
<comment type="similarity">
    <text evidence="2">Belongs to the WD repeat NOL10/ENP2 family.</text>
</comment>
<dbReference type="SUPFAM" id="SSF50978">
    <property type="entry name" value="WD40 repeat-like"/>
    <property type="match status" value="1"/>
</dbReference>
<evidence type="ECO:0000256" key="3">
    <source>
        <dbReference type="ARBA" id="ARBA00022574"/>
    </source>
</evidence>
<dbReference type="Gene3D" id="2.130.10.10">
    <property type="entry name" value="YVTN repeat-like/Quinoprotein amine dehydrogenase"/>
    <property type="match status" value="1"/>
</dbReference>
<reference evidence="10" key="1">
    <citation type="submission" date="2020-06" db="EMBL/GenBank/DDBJ databases">
        <authorList>
            <consortium name="Plant Systems Biology data submission"/>
        </authorList>
    </citation>
    <scope>NUCLEOTIDE SEQUENCE</scope>
    <source>
        <strain evidence="10">D6</strain>
    </source>
</reference>
<dbReference type="InterPro" id="IPR012580">
    <property type="entry name" value="NUC153"/>
</dbReference>
<name>A0A9N8E9B4_9STRA</name>
<dbReference type="PANTHER" id="PTHR14927">
    <property type="entry name" value="NUCLEOLAR PROTEIN 10"/>
    <property type="match status" value="1"/>
</dbReference>
<dbReference type="InterPro" id="IPR040382">
    <property type="entry name" value="NOL10/Enp2"/>
</dbReference>
<feature type="domain" description="NUC153" evidence="7">
    <location>
        <begin position="533"/>
        <end position="560"/>
    </location>
</feature>
<gene>
    <name evidence="10" type="ORF">SEMRO_767_G199510.1</name>
</gene>
<evidence type="ECO:0000256" key="4">
    <source>
        <dbReference type="ARBA" id="ARBA00022737"/>
    </source>
</evidence>
<dbReference type="Pfam" id="PF08159">
    <property type="entry name" value="NUC153"/>
    <property type="match status" value="1"/>
</dbReference>
<dbReference type="AlphaFoldDB" id="A0A9N8E9B4"/>
<evidence type="ECO:0000259" key="7">
    <source>
        <dbReference type="Pfam" id="PF08159"/>
    </source>
</evidence>
<protein>
    <submittedName>
        <fullName evidence="10">Nucleolar protein 10</fullName>
    </submittedName>
</protein>
<dbReference type="GO" id="GO:0030686">
    <property type="term" value="C:90S preribosome"/>
    <property type="evidence" value="ECO:0007669"/>
    <property type="project" value="TreeGrafter"/>
</dbReference>
<dbReference type="InterPro" id="IPR015943">
    <property type="entry name" value="WD40/YVTN_repeat-like_dom_sf"/>
</dbReference>
<dbReference type="InterPro" id="IPR056550">
    <property type="entry name" value="NOL10_2nd"/>
</dbReference>
<dbReference type="GO" id="GO:0032040">
    <property type="term" value="C:small-subunit processome"/>
    <property type="evidence" value="ECO:0007669"/>
    <property type="project" value="TreeGrafter"/>
</dbReference>
<comment type="subcellular location">
    <subcellularLocation>
        <location evidence="1">Nucleus</location>
        <location evidence="1">Nucleolus</location>
    </subcellularLocation>
</comment>
<evidence type="ECO:0000256" key="5">
    <source>
        <dbReference type="ARBA" id="ARBA00023242"/>
    </source>
</evidence>
<sequence length="698" mass="77466">MKKQRKNDTSIYCLSTGAALPEWLGDRAKRNLSKRDESIRRRIELLQDFQMPSSSSKLVQSADGRYIMVAGTYKPRVRCFDVDDLSMKFERYVDAEIVDLVMLGEDYGKMALLRTDRVIEFHAPYGFHETVRIPNSPRGFAYESTTCELMIAAKGNQVYRLNLEEGRFTEPITVDTTDASSSCITVAPTHSLAAIGGDDGVVRLIDSRIPSASQKPILRLDVHGSAKARISSFGNAPIVGAYSQPTKEITSVTFDPNGLYMACGTAGGLAAVYDVRSSRPVVIQEHKNQTSILQMKFHSHDKIITMDEKLVKIWKYKTPAAVGGDGDNSNNDNNAASVVVNVEGTGKLSDFIMAGDSVDPEGYNSGVLLCACDQPKIESYYIPKVGHAPRWCSYLENITEELEEADLVRKGSKAVGDGNEAIFENYKFVSREDVNALGITNLIGTPLLRGYMHGFFMDSNLYNRVKAVANPFAYEEYRKKKLKERMDAKRSSRIAPAKNDDDNKKKKAAINADLADRLESKAAGNKSRSLLGDNRFGGLFSNPDFEINENDEMFKLRNPSGVAAVSSSKSKRKEDYDSQEEDNSVGSEEPPETKPKAVKQKKKPIVYETGDLKEVAMDGKIRDKKQLSLKSKTMDLPIAKRTQQEQSQVSEHITEVKGRFGAKEAVYVPKSSRKKDSEDAAGAAGVDKRSRRKKPRNM</sequence>
<evidence type="ECO:0000256" key="1">
    <source>
        <dbReference type="ARBA" id="ARBA00004604"/>
    </source>
</evidence>
<keyword evidence="4" id="KW-0677">Repeat</keyword>